<dbReference type="PANTHER" id="PTHR43877">
    <property type="entry name" value="AMINOALKYLPHOSPHONATE N-ACETYLTRANSFERASE-RELATED-RELATED"/>
    <property type="match status" value="1"/>
</dbReference>
<accession>A0A852SZP8</accession>
<feature type="domain" description="N-acetyltransferase" evidence="3">
    <location>
        <begin position="3"/>
        <end position="166"/>
    </location>
</feature>
<dbReference type="Gene3D" id="3.40.630.30">
    <property type="match status" value="1"/>
</dbReference>
<dbReference type="Proteomes" id="UP000589620">
    <property type="component" value="Unassembled WGS sequence"/>
</dbReference>
<dbReference type="CDD" id="cd04301">
    <property type="entry name" value="NAT_SF"/>
    <property type="match status" value="1"/>
</dbReference>
<dbReference type="GO" id="GO:0016747">
    <property type="term" value="F:acyltransferase activity, transferring groups other than amino-acyl groups"/>
    <property type="evidence" value="ECO:0007669"/>
    <property type="project" value="InterPro"/>
</dbReference>
<dbReference type="EC" id="2.3.1.-" evidence="4"/>
<gene>
    <name evidence="4" type="ORF">BJ963_002247</name>
</gene>
<protein>
    <submittedName>
        <fullName evidence="4">Putative acetyltransferase</fullName>
        <ecNumber evidence="4">2.3.1.-</ecNumber>
    </submittedName>
</protein>
<dbReference type="InterPro" id="IPR050832">
    <property type="entry name" value="Bact_Acetyltransf"/>
</dbReference>
<evidence type="ECO:0000256" key="2">
    <source>
        <dbReference type="ARBA" id="ARBA00023315"/>
    </source>
</evidence>
<dbReference type="EMBL" id="JACCBJ010000001">
    <property type="protein sequence ID" value="NYD74728.1"/>
    <property type="molecule type" value="Genomic_DNA"/>
</dbReference>
<dbReference type="AlphaFoldDB" id="A0A852SZP8"/>
<proteinExistence type="predicted"/>
<dbReference type="InterPro" id="IPR000182">
    <property type="entry name" value="GNAT_dom"/>
</dbReference>
<evidence type="ECO:0000259" key="3">
    <source>
        <dbReference type="PROSITE" id="PS51186"/>
    </source>
</evidence>
<dbReference type="Pfam" id="PF00583">
    <property type="entry name" value="Acetyltransf_1"/>
    <property type="match status" value="1"/>
</dbReference>
<evidence type="ECO:0000256" key="1">
    <source>
        <dbReference type="ARBA" id="ARBA00022679"/>
    </source>
</evidence>
<keyword evidence="1 4" id="KW-0808">Transferase</keyword>
<dbReference type="PANTHER" id="PTHR43877:SF2">
    <property type="entry name" value="AMINOALKYLPHOSPHONATE N-ACETYLTRANSFERASE-RELATED"/>
    <property type="match status" value="1"/>
</dbReference>
<reference evidence="4 5" key="1">
    <citation type="submission" date="2020-07" db="EMBL/GenBank/DDBJ databases">
        <title>Sequencing the genomes of 1000 actinobacteria strains.</title>
        <authorList>
            <person name="Klenk H.-P."/>
        </authorList>
    </citation>
    <scope>NUCLEOTIDE SEQUENCE [LARGE SCALE GENOMIC DNA]</scope>
    <source>
        <strain evidence="4 5">DSM 23871</strain>
    </source>
</reference>
<dbReference type="RefSeq" id="WP_179456683.1">
    <property type="nucleotide sequence ID" value="NZ_BAAAPX010000001.1"/>
</dbReference>
<name>A0A852SZP8_9MICO</name>
<sequence length="170" mass="18138">MPIEIRPEPARQPEVEELLRLSDEFAFALYPAESCHLLDVSELERPGVTVFVARVDGLALGIAALVAGARPDALTDADALADAGARAELKRMFVHEDARGQGLARSLLGAVEAAAADAGIAELRLETGPLQHAAIALYERSGYARIPNFGAYVDDPWSVCYAKSLAVPTR</sequence>
<dbReference type="InterPro" id="IPR016181">
    <property type="entry name" value="Acyl_CoA_acyltransferase"/>
</dbReference>
<evidence type="ECO:0000313" key="4">
    <source>
        <dbReference type="EMBL" id="NYD74728.1"/>
    </source>
</evidence>
<comment type="caution">
    <text evidence="4">The sequence shown here is derived from an EMBL/GenBank/DDBJ whole genome shotgun (WGS) entry which is preliminary data.</text>
</comment>
<dbReference type="SUPFAM" id="SSF55729">
    <property type="entry name" value="Acyl-CoA N-acyltransferases (Nat)"/>
    <property type="match status" value="1"/>
</dbReference>
<evidence type="ECO:0000313" key="5">
    <source>
        <dbReference type="Proteomes" id="UP000589620"/>
    </source>
</evidence>
<organism evidence="4 5">
    <name type="scientific">Leifsonia soli</name>
    <dbReference type="NCBI Taxonomy" id="582665"/>
    <lineage>
        <taxon>Bacteria</taxon>
        <taxon>Bacillati</taxon>
        <taxon>Actinomycetota</taxon>
        <taxon>Actinomycetes</taxon>
        <taxon>Micrococcales</taxon>
        <taxon>Microbacteriaceae</taxon>
        <taxon>Leifsonia</taxon>
    </lineage>
</organism>
<dbReference type="PROSITE" id="PS51186">
    <property type="entry name" value="GNAT"/>
    <property type="match status" value="1"/>
</dbReference>
<keyword evidence="5" id="KW-1185">Reference proteome</keyword>
<keyword evidence="2 4" id="KW-0012">Acyltransferase</keyword>